<dbReference type="AlphaFoldDB" id="A0A9J5XB41"/>
<dbReference type="EMBL" id="JACXVP010000009">
    <property type="protein sequence ID" value="KAG5585579.1"/>
    <property type="molecule type" value="Genomic_DNA"/>
</dbReference>
<keyword evidence="2" id="KW-1185">Reference proteome</keyword>
<proteinExistence type="predicted"/>
<gene>
    <name evidence="1" type="ORF">H5410_046013</name>
</gene>
<name>A0A9J5XB41_SOLCO</name>
<evidence type="ECO:0000313" key="1">
    <source>
        <dbReference type="EMBL" id="KAG5585579.1"/>
    </source>
</evidence>
<organism evidence="1 2">
    <name type="scientific">Solanum commersonii</name>
    <name type="common">Commerson's wild potato</name>
    <name type="synonym">Commerson's nightshade</name>
    <dbReference type="NCBI Taxonomy" id="4109"/>
    <lineage>
        <taxon>Eukaryota</taxon>
        <taxon>Viridiplantae</taxon>
        <taxon>Streptophyta</taxon>
        <taxon>Embryophyta</taxon>
        <taxon>Tracheophyta</taxon>
        <taxon>Spermatophyta</taxon>
        <taxon>Magnoliopsida</taxon>
        <taxon>eudicotyledons</taxon>
        <taxon>Gunneridae</taxon>
        <taxon>Pentapetalae</taxon>
        <taxon>asterids</taxon>
        <taxon>lamiids</taxon>
        <taxon>Solanales</taxon>
        <taxon>Solanaceae</taxon>
        <taxon>Solanoideae</taxon>
        <taxon>Solaneae</taxon>
        <taxon>Solanum</taxon>
    </lineage>
</organism>
<comment type="caution">
    <text evidence="1">The sequence shown here is derived from an EMBL/GenBank/DDBJ whole genome shotgun (WGS) entry which is preliminary data.</text>
</comment>
<evidence type="ECO:0000313" key="2">
    <source>
        <dbReference type="Proteomes" id="UP000824120"/>
    </source>
</evidence>
<sequence>MDPRHARRYYRQELIEHQFWWQTKMGNTIFWFDNWTEHTEVYEVMNSGRWNNDKLAEFLPEDIVQHIKYYKAPMLRERYGYTLVFTGHKRGILSEKYMLPLDDVLRRMRYNIVLDVGAVQVLRRKQYNFYLPHQFLLRGLGINVKWATITANHTEMMASPFVPAIIIWELWKRRNAIKHEEQRSVGRCIYQKLERCKPKVKVTEVLWKLETPSNRMDYRQH</sequence>
<reference evidence="1 2" key="1">
    <citation type="submission" date="2020-09" db="EMBL/GenBank/DDBJ databases">
        <title>De no assembly of potato wild relative species, Solanum commersonii.</title>
        <authorList>
            <person name="Cho K."/>
        </authorList>
    </citation>
    <scope>NUCLEOTIDE SEQUENCE [LARGE SCALE GENOMIC DNA]</scope>
    <source>
        <strain evidence="1">LZ3.2</strain>
        <tissue evidence="1">Leaf</tissue>
    </source>
</reference>
<protein>
    <submittedName>
        <fullName evidence="1">Uncharacterized protein</fullName>
    </submittedName>
</protein>
<accession>A0A9J5XB41</accession>
<dbReference type="Proteomes" id="UP000824120">
    <property type="component" value="Chromosome 9"/>
</dbReference>